<dbReference type="PROSITE" id="PS51103">
    <property type="entry name" value="PTS_EIIC_TYPE_1"/>
    <property type="match status" value="1"/>
</dbReference>
<feature type="transmembrane region" description="Helical" evidence="12">
    <location>
        <begin position="364"/>
        <end position="382"/>
    </location>
</feature>
<dbReference type="GO" id="GO:0016301">
    <property type="term" value="F:kinase activity"/>
    <property type="evidence" value="ECO:0007669"/>
    <property type="project" value="UniProtKB-KW"/>
</dbReference>
<evidence type="ECO:0000256" key="4">
    <source>
        <dbReference type="ARBA" id="ARBA00022597"/>
    </source>
</evidence>
<evidence type="ECO:0000256" key="11">
    <source>
        <dbReference type="PROSITE-ProRule" id="PRU00421"/>
    </source>
</evidence>
<evidence type="ECO:0000256" key="5">
    <source>
        <dbReference type="ARBA" id="ARBA00022679"/>
    </source>
</evidence>
<dbReference type="InterPro" id="IPR013013">
    <property type="entry name" value="PTS_EIIC_1"/>
</dbReference>
<dbReference type="InterPro" id="IPR011055">
    <property type="entry name" value="Dup_hybrid_motif"/>
</dbReference>
<keyword evidence="10 12" id="KW-0472">Membrane</keyword>
<dbReference type="Proteomes" id="UP001431656">
    <property type="component" value="Chromosome"/>
</dbReference>
<dbReference type="RefSeq" id="WP_286265228.1">
    <property type="nucleotide sequence ID" value="NZ_AP028056.1"/>
</dbReference>
<dbReference type="Pfam" id="PF00367">
    <property type="entry name" value="PTS_EIIB"/>
    <property type="match status" value="1"/>
</dbReference>
<sequence length="701" mass="73485">MESTVGQSPAAQIVANSGGPGNIESLSHCATRLRFQLRDGSLVDQAALEAVPGVMGVVPQGGDRLQVVIGGAVQSMYSDIMALPSMKSVSTGDSSDADVKAAARAGGPRGKVAWLDSFFEYLSDSFRPLLGVLLGASLIIAFAAVLDALGIVDFRAENKPATWVFVDAMWRAVFYFLPIMVAYNASKKLNVDPWVGATVMAALMTPNFVSLNDTTLFPDTVCTVNETLGTQSCVAHVFGLPLQMNDYSGQVFVPLIMVAVLGLVYKWLKKIFPENIQMVFVPFFSMIIMIPVTAFLIGPLGVWLGSGLGAGLAWLNGHAPFVFAIMIPMLYPFLVPLGLHWPLNALMLMNIDTLGYDFIQGPMGAWNFACFGATAGVLVLSMRDKDTTMRQTATGALAAGLLGGISEPSLYGIHLRFKRIYPRMLVGCFAGGLTIAILGSLATIGQERRGVTTEAFAFTSLLTIPVFSPMWVYAIAIAVAFAVAMTLVIISDYRTPEQKAEAKAALEQAQADEALAARHEAAAVAAPIAASAGSGGVATAVAPAPAAVAQATDEIASPVAGHVVSLDDVADKVFASRALGEGVGIVPTDERVVSPIAGTLVTVAKTGHAFGIKSDDGVEVLVHIGIDTVQLDGKGFQVAVAKKQRVNVGDLLATVNLDTVKQAGFDTTVMLTVTNTAALSAVTPHTGIDVSAGQTVIDVEH</sequence>
<evidence type="ECO:0000256" key="8">
    <source>
        <dbReference type="ARBA" id="ARBA00022777"/>
    </source>
</evidence>
<dbReference type="PANTHER" id="PTHR30175">
    <property type="entry name" value="PHOSPHOTRANSFERASE SYSTEM TRANSPORT PROTEIN"/>
    <property type="match status" value="1"/>
</dbReference>
<dbReference type="KEGG" id="broo:brsh051_23530"/>
<reference evidence="16" key="1">
    <citation type="journal article" date="2024" name="Int. J. Syst. Evol. Microbiol.">
        <title>Brooklawnia propionicigenes sp. nov., a facultatively anaerobic, propionate-producing bacterium isolated from a methanogenic reactor treating waste from cattle farms.</title>
        <authorList>
            <person name="Akita Y."/>
            <person name="Ueki A."/>
            <person name="Tonouchi A."/>
            <person name="Sugawara Y."/>
            <person name="Honma S."/>
            <person name="Kaku N."/>
            <person name="Ueki K."/>
        </authorList>
    </citation>
    <scope>NUCLEOTIDE SEQUENCE</scope>
    <source>
        <strain evidence="16">SH051</strain>
    </source>
</reference>
<keyword evidence="8" id="KW-0418">Kinase</keyword>
<comment type="subcellular location">
    <subcellularLocation>
        <location evidence="1">Cell membrane</location>
        <topology evidence="1">Multi-pass membrane protein</topology>
    </subcellularLocation>
</comment>
<evidence type="ECO:0000256" key="12">
    <source>
        <dbReference type="SAM" id="Phobius"/>
    </source>
</evidence>
<dbReference type="AlphaFoldDB" id="A0AAN0MHX7"/>
<dbReference type="InterPro" id="IPR050558">
    <property type="entry name" value="PTS_Sugar-Specific_Components"/>
</dbReference>
<keyword evidence="4" id="KW-0762">Sugar transport</keyword>
<evidence type="ECO:0000256" key="10">
    <source>
        <dbReference type="ARBA" id="ARBA00023136"/>
    </source>
</evidence>
<dbReference type="GO" id="GO:0005886">
    <property type="term" value="C:plasma membrane"/>
    <property type="evidence" value="ECO:0007669"/>
    <property type="project" value="UniProtKB-SubCell"/>
</dbReference>
<dbReference type="InterPro" id="IPR001996">
    <property type="entry name" value="PTS_IIB_1"/>
</dbReference>
<proteinExistence type="predicted"/>
<name>A0AAN0MHX7_9ACTN</name>
<dbReference type="InterPro" id="IPR003352">
    <property type="entry name" value="PTS_EIIC"/>
</dbReference>
<evidence type="ECO:0000256" key="3">
    <source>
        <dbReference type="ARBA" id="ARBA00022475"/>
    </source>
</evidence>
<feature type="domain" description="PTS EIIA type-1" evidence="13">
    <location>
        <begin position="571"/>
        <end position="675"/>
    </location>
</feature>
<dbReference type="SUPFAM" id="SSF55604">
    <property type="entry name" value="Glucose permease domain IIB"/>
    <property type="match status" value="1"/>
</dbReference>
<dbReference type="InterPro" id="IPR036878">
    <property type="entry name" value="Glu_permease_IIB"/>
</dbReference>
<feature type="transmembrane region" description="Helical" evidence="12">
    <location>
        <begin position="425"/>
        <end position="444"/>
    </location>
</feature>
<keyword evidence="17" id="KW-1185">Reference proteome</keyword>
<protein>
    <submittedName>
        <fullName evidence="16">Glucose PTS transporter subunit IIA</fullName>
    </submittedName>
</protein>
<evidence type="ECO:0000256" key="1">
    <source>
        <dbReference type="ARBA" id="ARBA00004651"/>
    </source>
</evidence>
<evidence type="ECO:0000259" key="14">
    <source>
        <dbReference type="PROSITE" id="PS51098"/>
    </source>
</evidence>
<evidence type="ECO:0000313" key="16">
    <source>
        <dbReference type="EMBL" id="BEH03072.1"/>
    </source>
</evidence>
<feature type="domain" description="PTS EIIC type-1" evidence="15">
    <location>
        <begin position="120"/>
        <end position="505"/>
    </location>
</feature>
<keyword evidence="7 12" id="KW-0812">Transmembrane</keyword>
<feature type="transmembrane region" description="Helical" evidence="12">
    <location>
        <begin position="247"/>
        <end position="268"/>
    </location>
</feature>
<feature type="transmembrane region" description="Helical" evidence="12">
    <location>
        <begin position="280"/>
        <end position="301"/>
    </location>
</feature>
<dbReference type="Pfam" id="PF00358">
    <property type="entry name" value="PTS_EIIA_1"/>
    <property type="match status" value="1"/>
</dbReference>
<feature type="domain" description="PTS EIIB type-1" evidence="14">
    <location>
        <begin position="7"/>
        <end position="90"/>
    </location>
</feature>
<dbReference type="Pfam" id="PF02378">
    <property type="entry name" value="PTS_EIIC"/>
    <property type="match status" value="1"/>
</dbReference>
<dbReference type="PANTHER" id="PTHR30175:SF1">
    <property type="entry name" value="PTS SYSTEM ARBUTIN-, CELLOBIOSE-, AND SALICIN-SPECIFIC EIIBC COMPONENT-RELATED"/>
    <property type="match status" value="1"/>
</dbReference>
<dbReference type="EMBL" id="AP028056">
    <property type="protein sequence ID" value="BEH03072.1"/>
    <property type="molecule type" value="Genomic_DNA"/>
</dbReference>
<dbReference type="PROSITE" id="PS51098">
    <property type="entry name" value="PTS_EIIB_TYPE_1"/>
    <property type="match status" value="1"/>
</dbReference>
<evidence type="ECO:0000259" key="13">
    <source>
        <dbReference type="PROSITE" id="PS51093"/>
    </source>
</evidence>
<dbReference type="NCBIfam" id="TIGR00830">
    <property type="entry name" value="PTBA"/>
    <property type="match status" value="1"/>
</dbReference>
<dbReference type="PROSITE" id="PS51093">
    <property type="entry name" value="PTS_EIIA_TYPE_1"/>
    <property type="match status" value="1"/>
</dbReference>
<feature type="active site" description="Phosphocysteine intermediate; for EIIB activity" evidence="11">
    <location>
        <position position="29"/>
    </location>
</feature>
<feature type="transmembrane region" description="Helical" evidence="12">
    <location>
        <begin position="321"/>
        <end position="343"/>
    </location>
</feature>
<keyword evidence="6" id="KW-0598">Phosphotransferase system</keyword>
<dbReference type="PROSITE" id="PS01035">
    <property type="entry name" value="PTS_EIIB_TYPE_1_CYS"/>
    <property type="match status" value="1"/>
</dbReference>
<dbReference type="Gene3D" id="2.70.70.10">
    <property type="entry name" value="Glucose Permease (Domain IIA)"/>
    <property type="match status" value="1"/>
</dbReference>
<dbReference type="GO" id="GO:0008982">
    <property type="term" value="F:protein-N(PI)-phosphohistidine-sugar phosphotransferase activity"/>
    <property type="evidence" value="ECO:0007669"/>
    <property type="project" value="InterPro"/>
</dbReference>
<evidence type="ECO:0000256" key="7">
    <source>
        <dbReference type="ARBA" id="ARBA00022692"/>
    </source>
</evidence>
<organism evidence="16 17">
    <name type="scientific">Brooklawnia propionicigenes</name>
    <dbReference type="NCBI Taxonomy" id="3041175"/>
    <lineage>
        <taxon>Bacteria</taxon>
        <taxon>Bacillati</taxon>
        <taxon>Actinomycetota</taxon>
        <taxon>Actinomycetes</taxon>
        <taxon>Propionibacteriales</taxon>
        <taxon>Propionibacteriaceae</taxon>
        <taxon>Brooklawnia</taxon>
    </lineage>
</organism>
<gene>
    <name evidence="16" type="ORF">brsh051_23530</name>
</gene>
<dbReference type="InterPro" id="IPR001127">
    <property type="entry name" value="PTS_EIIA_1_perm"/>
</dbReference>
<keyword evidence="9 12" id="KW-1133">Transmembrane helix</keyword>
<dbReference type="CDD" id="cd00212">
    <property type="entry name" value="PTS_IIB_glc"/>
    <property type="match status" value="1"/>
</dbReference>
<dbReference type="PROSITE" id="PS00371">
    <property type="entry name" value="PTS_EIIA_TYPE_1_HIS"/>
    <property type="match status" value="1"/>
</dbReference>
<dbReference type="FunFam" id="2.70.70.10:FF:000001">
    <property type="entry name" value="PTS system glucose-specific IIA component"/>
    <property type="match status" value="1"/>
</dbReference>
<feature type="transmembrane region" description="Helical" evidence="12">
    <location>
        <begin position="470"/>
        <end position="490"/>
    </location>
</feature>
<evidence type="ECO:0000256" key="2">
    <source>
        <dbReference type="ARBA" id="ARBA00022448"/>
    </source>
</evidence>
<keyword evidence="5" id="KW-0808">Transferase</keyword>
<dbReference type="InterPro" id="IPR018113">
    <property type="entry name" value="PTrfase_EIIB_Cys"/>
</dbReference>
<accession>A0AAN0MHX7</accession>
<keyword evidence="2" id="KW-0813">Transport</keyword>
<dbReference type="GO" id="GO:0009401">
    <property type="term" value="P:phosphoenolpyruvate-dependent sugar phosphotransferase system"/>
    <property type="evidence" value="ECO:0007669"/>
    <property type="project" value="UniProtKB-KW"/>
</dbReference>
<evidence type="ECO:0000256" key="6">
    <source>
        <dbReference type="ARBA" id="ARBA00022683"/>
    </source>
</evidence>
<feature type="transmembrane region" description="Helical" evidence="12">
    <location>
        <begin position="163"/>
        <end position="182"/>
    </location>
</feature>
<feature type="transmembrane region" description="Helical" evidence="12">
    <location>
        <begin position="129"/>
        <end position="151"/>
    </location>
</feature>
<evidence type="ECO:0000256" key="9">
    <source>
        <dbReference type="ARBA" id="ARBA00022989"/>
    </source>
</evidence>
<dbReference type="SUPFAM" id="SSF51261">
    <property type="entry name" value="Duplicated hybrid motif"/>
    <property type="match status" value="1"/>
</dbReference>
<evidence type="ECO:0000313" key="17">
    <source>
        <dbReference type="Proteomes" id="UP001431656"/>
    </source>
</evidence>
<dbReference type="Gene3D" id="3.30.1360.60">
    <property type="entry name" value="Glucose permease domain IIB"/>
    <property type="match status" value="1"/>
</dbReference>
<keyword evidence="3" id="KW-1003">Cell membrane</keyword>
<evidence type="ECO:0000259" key="15">
    <source>
        <dbReference type="PROSITE" id="PS51103"/>
    </source>
</evidence>